<dbReference type="HOGENOM" id="CLU_031875_1_1_1"/>
<keyword evidence="2 5" id="KW-0378">Hydrolase</keyword>
<dbReference type="SUPFAM" id="SSF51445">
    <property type="entry name" value="(Trans)glycosidases"/>
    <property type="match status" value="1"/>
</dbReference>
<evidence type="ECO:0000256" key="5">
    <source>
        <dbReference type="RuleBase" id="RU361153"/>
    </source>
</evidence>
<dbReference type="GO" id="GO:0009251">
    <property type="term" value="P:glucan catabolic process"/>
    <property type="evidence" value="ECO:0007669"/>
    <property type="project" value="TreeGrafter"/>
</dbReference>
<evidence type="ECO:0000313" key="7">
    <source>
        <dbReference type="EMBL" id="EGY19500.1"/>
    </source>
</evidence>
<evidence type="ECO:0000256" key="1">
    <source>
        <dbReference type="ARBA" id="ARBA00005641"/>
    </source>
</evidence>
<dbReference type="InParanoid" id="G2XI52"/>
<dbReference type="InterPro" id="IPR017853">
    <property type="entry name" value="GH"/>
</dbReference>
<dbReference type="eggNOG" id="ENOG502RDG8">
    <property type="taxonomic scope" value="Eukaryota"/>
</dbReference>
<dbReference type="KEGG" id="vda:VDAG_09834"/>
<dbReference type="Pfam" id="PF00150">
    <property type="entry name" value="Cellulase"/>
    <property type="match status" value="1"/>
</dbReference>
<dbReference type="RefSeq" id="XP_009649474.1">
    <property type="nucleotide sequence ID" value="XM_009651179.1"/>
</dbReference>
<keyword evidence="4" id="KW-0961">Cell wall biogenesis/degradation</keyword>
<keyword evidence="3 5" id="KW-0326">Glycosidase</keyword>
<dbReference type="GO" id="GO:0071555">
    <property type="term" value="P:cell wall organization"/>
    <property type="evidence" value="ECO:0007669"/>
    <property type="project" value="UniProtKB-KW"/>
</dbReference>
<evidence type="ECO:0000259" key="6">
    <source>
        <dbReference type="Pfam" id="PF00150"/>
    </source>
</evidence>
<dbReference type="GO" id="GO:0009986">
    <property type="term" value="C:cell surface"/>
    <property type="evidence" value="ECO:0007669"/>
    <property type="project" value="TreeGrafter"/>
</dbReference>
<dbReference type="Gene3D" id="3.20.20.80">
    <property type="entry name" value="Glycosidases"/>
    <property type="match status" value="1"/>
</dbReference>
<evidence type="ECO:0000256" key="3">
    <source>
        <dbReference type="ARBA" id="ARBA00023295"/>
    </source>
</evidence>
<protein>
    <submittedName>
        <fullName evidence="7">Endoglucanase family 5 glycoside hydrolase</fullName>
    </submittedName>
</protein>
<dbReference type="PANTHER" id="PTHR31297:SF13">
    <property type="entry name" value="PUTATIVE-RELATED"/>
    <property type="match status" value="1"/>
</dbReference>
<evidence type="ECO:0000256" key="4">
    <source>
        <dbReference type="ARBA" id="ARBA00023316"/>
    </source>
</evidence>
<organism evidence="7 8">
    <name type="scientific">Verticillium dahliae (strain VdLs.17 / ATCC MYA-4575 / FGSC 10137)</name>
    <name type="common">Verticillium wilt</name>
    <dbReference type="NCBI Taxonomy" id="498257"/>
    <lineage>
        <taxon>Eukaryota</taxon>
        <taxon>Fungi</taxon>
        <taxon>Dikarya</taxon>
        <taxon>Ascomycota</taxon>
        <taxon>Pezizomycotina</taxon>
        <taxon>Sordariomycetes</taxon>
        <taxon>Hypocreomycetidae</taxon>
        <taxon>Glomerellales</taxon>
        <taxon>Plectosphaerellaceae</taxon>
        <taxon>Verticillium</taxon>
    </lineage>
</organism>
<evidence type="ECO:0000256" key="2">
    <source>
        <dbReference type="ARBA" id="ARBA00022801"/>
    </source>
</evidence>
<dbReference type="GeneID" id="20711297"/>
<dbReference type="OrthoDB" id="1887033at2759"/>
<gene>
    <name evidence="7" type="ORF">VDAG_09834</name>
</gene>
<reference evidence="7 8" key="1">
    <citation type="submission" date="2008-03" db="EMBL/GenBank/DDBJ databases">
        <title>The Genome Sequence of Verticillium dahliae VdLs.17.</title>
        <authorList>
            <consortium name="The Broad Institute Genome Sequencing Platform"/>
            <person name="Ma L.-J.J."/>
            <person name="Klosterman S.J."/>
            <person name="Subbarao K."/>
            <person name="Dobinson K."/>
            <person name="Veronese P."/>
            <person name="Kang S."/>
            <person name="Gold S.E."/>
            <person name="Young S."/>
            <person name="Jaffe D."/>
            <person name="Gnerre S."/>
            <person name="Berlin A."/>
            <person name="Heiman D."/>
            <person name="Hepburn T."/>
            <person name="Sykes S."/>
            <person name="Alvarado L."/>
            <person name="Kodira C.D."/>
            <person name="Lander E."/>
            <person name="Galagan J."/>
            <person name="Nusbaum C."/>
            <person name="Birren B."/>
        </authorList>
    </citation>
    <scope>NUCLEOTIDE SEQUENCE [LARGE SCALE GENOMIC DNA]</scope>
    <source>
        <strain evidence="8">VdLs.17 / ATCC MYA-4575 / FGSC 10137</strain>
    </source>
</reference>
<keyword evidence="8" id="KW-1185">Reference proteome</keyword>
<dbReference type="EMBL" id="DS572723">
    <property type="protein sequence ID" value="EGY19500.1"/>
    <property type="molecule type" value="Genomic_DNA"/>
</dbReference>
<name>G2XI52_VERDV</name>
<dbReference type="Proteomes" id="UP000001611">
    <property type="component" value="Chromosome 1"/>
</dbReference>
<dbReference type="InterPro" id="IPR001547">
    <property type="entry name" value="Glyco_hydro_5"/>
</dbReference>
<accession>G2XI52</accession>
<dbReference type="GO" id="GO:0005576">
    <property type="term" value="C:extracellular region"/>
    <property type="evidence" value="ECO:0007669"/>
    <property type="project" value="TreeGrafter"/>
</dbReference>
<dbReference type="AlphaFoldDB" id="G2XI52"/>
<evidence type="ECO:0000313" key="8">
    <source>
        <dbReference type="Proteomes" id="UP000001611"/>
    </source>
</evidence>
<dbReference type="PANTHER" id="PTHR31297">
    <property type="entry name" value="GLUCAN ENDO-1,6-BETA-GLUCOSIDASE B"/>
    <property type="match status" value="1"/>
</dbReference>
<dbReference type="STRING" id="498257.G2XI52"/>
<sequence>MASSILRTPGKDIVDANGHTVLLRGTTLGGWMLMENFINGFPGRENQIRAALLKVLGKEKYDFFFDNCLHLSFNYLNSEDDMNPVVIKVEGFKHSDRAIKLCAKYGIYTILDLHSAQGGQNQDWHCDSPTGYAAFWDHKHFQDRVINLWKVIAARYKSNPWVAGFNSLNEPADEHWAYDDAHLQDGLFGPLHKWFEDNVPAQYSKKYPWQWRMHMHVFRGIRGLTMAEYMVQEWADYFKDKTFEELDALAASWKIENCLQKKRLNELLKLYAPMTSADKRLEGKMIQPSVEERTKAKETISGVGVFELAPDEKRKRIEKVEVTPVPVAA</sequence>
<comment type="similarity">
    <text evidence="1 5">Belongs to the glycosyl hydrolase 5 (cellulase A) family.</text>
</comment>
<feature type="domain" description="Glycoside hydrolase family 5" evidence="6">
    <location>
        <begin position="88"/>
        <end position="176"/>
    </location>
</feature>
<proteinExistence type="inferred from homology"/>
<dbReference type="InterPro" id="IPR050386">
    <property type="entry name" value="Glycosyl_hydrolase_5"/>
</dbReference>
<dbReference type="GO" id="GO:0008422">
    <property type="term" value="F:beta-glucosidase activity"/>
    <property type="evidence" value="ECO:0007669"/>
    <property type="project" value="TreeGrafter"/>
</dbReference>